<dbReference type="SUPFAM" id="SSF63707">
    <property type="entry name" value="Ganglioside M2 (gm2) activator"/>
    <property type="match status" value="1"/>
</dbReference>
<reference evidence="3 4" key="1">
    <citation type="submission" date="2022-12" db="EMBL/GenBank/DDBJ databases">
        <title>Chromosome-level genome of Tegillarca granosa.</title>
        <authorList>
            <person name="Kim J."/>
        </authorList>
    </citation>
    <scope>NUCLEOTIDE SEQUENCE [LARGE SCALE GENOMIC DNA]</scope>
    <source>
        <strain evidence="3">Teg-2019</strain>
        <tissue evidence="3">Adductor muscle</tissue>
    </source>
</reference>
<evidence type="ECO:0000313" key="4">
    <source>
        <dbReference type="Proteomes" id="UP001217089"/>
    </source>
</evidence>
<gene>
    <name evidence="3" type="ORF">KUTeg_024912</name>
</gene>
<evidence type="ECO:0000313" key="3">
    <source>
        <dbReference type="EMBL" id="KAJ8298381.1"/>
    </source>
</evidence>
<evidence type="ECO:0008006" key="5">
    <source>
        <dbReference type="Google" id="ProtNLM"/>
    </source>
</evidence>
<proteinExistence type="predicted"/>
<comment type="caution">
    <text evidence="3">The sequence shown here is derived from an EMBL/GenBank/DDBJ whole genome shotgun (WGS) entry which is preliminary data.</text>
</comment>
<feature type="signal peptide" evidence="2">
    <location>
        <begin position="1"/>
        <end position="19"/>
    </location>
</feature>
<dbReference type="Gene3D" id="2.70.220.10">
    <property type="entry name" value="Ganglioside GM2 activator"/>
    <property type="match status" value="1"/>
</dbReference>
<accession>A0ABQ9E1U0</accession>
<dbReference type="PANTHER" id="PTHR17357:SF0">
    <property type="entry name" value="GANGLIOSIDE GM2 ACTIVATOR"/>
    <property type="match status" value="1"/>
</dbReference>
<dbReference type="InterPro" id="IPR028996">
    <property type="entry name" value="GM2-AP"/>
</dbReference>
<organism evidence="3 4">
    <name type="scientific">Tegillarca granosa</name>
    <name type="common">Malaysian cockle</name>
    <name type="synonym">Anadara granosa</name>
    <dbReference type="NCBI Taxonomy" id="220873"/>
    <lineage>
        <taxon>Eukaryota</taxon>
        <taxon>Metazoa</taxon>
        <taxon>Spiralia</taxon>
        <taxon>Lophotrochozoa</taxon>
        <taxon>Mollusca</taxon>
        <taxon>Bivalvia</taxon>
        <taxon>Autobranchia</taxon>
        <taxon>Pteriomorphia</taxon>
        <taxon>Arcoida</taxon>
        <taxon>Arcoidea</taxon>
        <taxon>Arcidae</taxon>
        <taxon>Tegillarca</taxon>
    </lineage>
</organism>
<dbReference type="Proteomes" id="UP001217089">
    <property type="component" value="Unassembled WGS sequence"/>
</dbReference>
<dbReference type="InterPro" id="IPR036846">
    <property type="entry name" value="GM2-AP_sf"/>
</dbReference>
<sequence length="183" mass="20480">MYQQFCLISVAILLTICSADIFKNVLEFEKSPEKEEKSNYRPQFTSSLLATCLGTLPFRNLKDFEFKDCGGKYATVTSLTLKPDGLVFPGQITVGAKGVIHKDIDMPLKASLDIRKKVEGNWFKIPCINNVGSCTYPNVCQQLQPVTCPDVLTQHGIPCHCPFKALFNFDISTISVARYNLYL</sequence>
<evidence type="ECO:0000256" key="2">
    <source>
        <dbReference type="SAM" id="SignalP"/>
    </source>
</evidence>
<dbReference type="PANTHER" id="PTHR17357">
    <property type="entry name" value="GM2 GANGLIOSIDE ACTIVATOR PROTEIN"/>
    <property type="match status" value="1"/>
</dbReference>
<protein>
    <recommendedName>
        <fullName evidence="5">MD-2-related lipid-recognition domain-containing protein</fullName>
    </recommendedName>
</protein>
<name>A0ABQ9E1U0_TEGGR</name>
<evidence type="ECO:0000256" key="1">
    <source>
        <dbReference type="ARBA" id="ARBA00022729"/>
    </source>
</evidence>
<keyword evidence="4" id="KW-1185">Reference proteome</keyword>
<keyword evidence="1 2" id="KW-0732">Signal</keyword>
<feature type="chain" id="PRO_5045988468" description="MD-2-related lipid-recognition domain-containing protein" evidence="2">
    <location>
        <begin position="20"/>
        <end position="183"/>
    </location>
</feature>
<dbReference type="EMBL" id="JARBDR010000923">
    <property type="protein sequence ID" value="KAJ8298381.1"/>
    <property type="molecule type" value="Genomic_DNA"/>
</dbReference>